<dbReference type="InterPro" id="IPR019734">
    <property type="entry name" value="TPR_rpt"/>
</dbReference>
<evidence type="ECO:0000313" key="2">
    <source>
        <dbReference type="EMBL" id="OPX17439.1"/>
    </source>
</evidence>
<dbReference type="InterPro" id="IPR011990">
    <property type="entry name" value="TPR-like_helical_dom_sf"/>
</dbReference>
<keyword evidence="1" id="KW-0802">TPR repeat</keyword>
<feature type="non-terminal residue" evidence="2">
    <location>
        <position position="1"/>
    </location>
</feature>
<dbReference type="PROSITE" id="PS50005">
    <property type="entry name" value="TPR"/>
    <property type="match status" value="1"/>
</dbReference>
<comment type="caution">
    <text evidence="2">The sequence shown here is derived from an EMBL/GenBank/DDBJ whole genome shotgun (WGS) entry which is preliminary data.</text>
</comment>
<sequence>FDTLCEEAAKKMAEIDKKFSWKKSRSTPKAKKVVVKKKTPEEIGKLYQQGIEQFLAEDYKTALKTFKEVLRYDPGHKGAKKYLKRTEIRLKVLGQ</sequence>
<evidence type="ECO:0000313" key="3">
    <source>
        <dbReference type="Proteomes" id="UP000191663"/>
    </source>
</evidence>
<evidence type="ECO:0008006" key="4">
    <source>
        <dbReference type="Google" id="ProtNLM"/>
    </source>
</evidence>
<evidence type="ECO:0000256" key="1">
    <source>
        <dbReference type="PROSITE-ProRule" id="PRU00339"/>
    </source>
</evidence>
<protein>
    <recommendedName>
        <fullName evidence="4">Tetratricopeptide repeat protein</fullName>
    </recommendedName>
</protein>
<name>A0A1V4QDI8_UNCW3</name>
<dbReference type="Gene3D" id="1.25.40.10">
    <property type="entry name" value="Tetratricopeptide repeat domain"/>
    <property type="match status" value="1"/>
</dbReference>
<reference evidence="3" key="1">
    <citation type="submission" date="2017-01" db="EMBL/GenBank/DDBJ databases">
        <title>Novel pathways for hydrocarbon cycling and metabolic interdependencies in hydrothermal sediment communities.</title>
        <authorList>
            <person name="Dombrowski N."/>
            <person name="Seitz K."/>
            <person name="Teske A."/>
            <person name="Baker B."/>
        </authorList>
    </citation>
    <scope>NUCLEOTIDE SEQUENCE [LARGE SCALE GENOMIC DNA]</scope>
</reference>
<dbReference type="SUPFAM" id="SSF48452">
    <property type="entry name" value="TPR-like"/>
    <property type="match status" value="1"/>
</dbReference>
<dbReference type="Proteomes" id="UP000191663">
    <property type="component" value="Unassembled WGS sequence"/>
</dbReference>
<accession>A0A1V4QDI8</accession>
<organism evidence="2 3">
    <name type="scientific">candidate division WOR-3 bacterium 4484_100</name>
    <dbReference type="NCBI Taxonomy" id="1936077"/>
    <lineage>
        <taxon>Bacteria</taxon>
        <taxon>Bacteria division WOR-3</taxon>
    </lineage>
</organism>
<dbReference type="AlphaFoldDB" id="A0A1V4QDI8"/>
<dbReference type="EMBL" id="MUKB01000125">
    <property type="protein sequence ID" value="OPX17439.1"/>
    <property type="molecule type" value="Genomic_DNA"/>
</dbReference>
<gene>
    <name evidence="2" type="ORF">BXT86_06530</name>
</gene>
<proteinExistence type="predicted"/>
<feature type="repeat" description="TPR" evidence="1">
    <location>
        <begin position="43"/>
        <end position="76"/>
    </location>
</feature>